<evidence type="ECO:0000256" key="5">
    <source>
        <dbReference type="SAM" id="Phobius"/>
    </source>
</evidence>
<evidence type="ECO:0000256" key="4">
    <source>
        <dbReference type="ARBA" id="ARBA00023136"/>
    </source>
</evidence>
<feature type="transmembrane region" description="Helical" evidence="5">
    <location>
        <begin position="53"/>
        <end position="86"/>
    </location>
</feature>
<dbReference type="InterPro" id="IPR059112">
    <property type="entry name" value="CysZ/EI24"/>
</dbReference>
<proteinExistence type="predicted"/>
<sequence length="220" mass="24003">MISAAISAVEDVMSQKFRGVLWKSVGLTILLFVGIFIALEVSLSMLTMIPWPWLSTFIAIATGLGVFAAMFFLIAPVTAIFAGLFLDEIAEVVELRDYQGDPPGRPLSTTTSVLIALQFGLLILLVNLLLLPTLFFGIGAILMVIANAYFLGREYFSMIAMRHLPVAQANALRKENMGRIFAAGLIPAGLVLIPVVNVLVPLFSTSYFVHIFKKIHSESI</sequence>
<dbReference type="AlphaFoldDB" id="A0A3B0RJ00"/>
<evidence type="ECO:0008006" key="7">
    <source>
        <dbReference type="Google" id="ProtNLM"/>
    </source>
</evidence>
<evidence type="ECO:0000256" key="1">
    <source>
        <dbReference type="ARBA" id="ARBA00004141"/>
    </source>
</evidence>
<evidence type="ECO:0000256" key="3">
    <source>
        <dbReference type="ARBA" id="ARBA00022989"/>
    </source>
</evidence>
<feature type="transmembrane region" description="Helical" evidence="5">
    <location>
        <begin position="20"/>
        <end position="41"/>
    </location>
</feature>
<dbReference type="EMBL" id="UOEC01000093">
    <property type="protein sequence ID" value="VAV91782.1"/>
    <property type="molecule type" value="Genomic_DNA"/>
</dbReference>
<reference evidence="6" key="1">
    <citation type="submission" date="2018-06" db="EMBL/GenBank/DDBJ databases">
        <authorList>
            <person name="Zhirakovskaya E."/>
        </authorList>
    </citation>
    <scope>NUCLEOTIDE SEQUENCE</scope>
</reference>
<organism evidence="6">
    <name type="scientific">hydrothermal vent metagenome</name>
    <dbReference type="NCBI Taxonomy" id="652676"/>
    <lineage>
        <taxon>unclassified sequences</taxon>
        <taxon>metagenomes</taxon>
        <taxon>ecological metagenomes</taxon>
    </lineage>
</organism>
<feature type="transmembrane region" description="Helical" evidence="5">
    <location>
        <begin position="180"/>
        <end position="203"/>
    </location>
</feature>
<name>A0A3B0RJ00_9ZZZZ</name>
<dbReference type="Pfam" id="PF07264">
    <property type="entry name" value="EI24"/>
    <property type="match status" value="1"/>
</dbReference>
<feature type="transmembrane region" description="Helical" evidence="5">
    <location>
        <begin position="107"/>
        <end position="128"/>
    </location>
</feature>
<evidence type="ECO:0000256" key="2">
    <source>
        <dbReference type="ARBA" id="ARBA00022692"/>
    </source>
</evidence>
<accession>A0A3B0RJ00</accession>
<keyword evidence="2 5" id="KW-0812">Transmembrane</keyword>
<evidence type="ECO:0000313" key="6">
    <source>
        <dbReference type="EMBL" id="VAV91782.1"/>
    </source>
</evidence>
<keyword evidence="4 5" id="KW-0472">Membrane</keyword>
<keyword evidence="3 5" id="KW-1133">Transmembrane helix</keyword>
<protein>
    <recommendedName>
        <fullName evidence="7">Sulfate transporter, CysZ-type</fullName>
    </recommendedName>
</protein>
<feature type="transmembrane region" description="Helical" evidence="5">
    <location>
        <begin position="134"/>
        <end position="152"/>
    </location>
</feature>
<comment type="subcellular location">
    <subcellularLocation>
        <location evidence="1">Membrane</location>
        <topology evidence="1">Multi-pass membrane protein</topology>
    </subcellularLocation>
</comment>
<gene>
    <name evidence="6" type="ORF">MNBD_ALPHA08-828</name>
</gene>